<name>A0A5C6A8P6_9BACT</name>
<comment type="caution">
    <text evidence="2">The sequence shown here is derived from an EMBL/GenBank/DDBJ whole genome shotgun (WGS) entry which is preliminary data.</text>
</comment>
<keyword evidence="3" id="KW-1185">Reference proteome</keyword>
<organism evidence="2 3">
    <name type="scientific">Neorhodopirellula pilleata</name>
    <dbReference type="NCBI Taxonomy" id="2714738"/>
    <lineage>
        <taxon>Bacteria</taxon>
        <taxon>Pseudomonadati</taxon>
        <taxon>Planctomycetota</taxon>
        <taxon>Planctomycetia</taxon>
        <taxon>Pirellulales</taxon>
        <taxon>Pirellulaceae</taxon>
        <taxon>Neorhodopirellula</taxon>
    </lineage>
</organism>
<dbReference type="Proteomes" id="UP000316213">
    <property type="component" value="Unassembled WGS sequence"/>
</dbReference>
<dbReference type="EMBL" id="SJPM01000006">
    <property type="protein sequence ID" value="TWT95665.1"/>
    <property type="molecule type" value="Genomic_DNA"/>
</dbReference>
<keyword evidence="1" id="KW-1133">Transmembrane helix</keyword>
<evidence type="ECO:0000256" key="1">
    <source>
        <dbReference type="SAM" id="Phobius"/>
    </source>
</evidence>
<reference evidence="2 3" key="1">
    <citation type="submission" date="2019-02" db="EMBL/GenBank/DDBJ databases">
        <title>Deep-cultivation of Planctomycetes and their phenomic and genomic characterization uncovers novel biology.</title>
        <authorList>
            <person name="Wiegand S."/>
            <person name="Jogler M."/>
            <person name="Boedeker C."/>
            <person name="Pinto D."/>
            <person name="Vollmers J."/>
            <person name="Rivas-Marin E."/>
            <person name="Kohn T."/>
            <person name="Peeters S.H."/>
            <person name="Heuer A."/>
            <person name="Rast P."/>
            <person name="Oberbeckmann S."/>
            <person name="Bunk B."/>
            <person name="Jeske O."/>
            <person name="Meyerdierks A."/>
            <person name="Storesund J.E."/>
            <person name="Kallscheuer N."/>
            <person name="Luecker S."/>
            <person name="Lage O.M."/>
            <person name="Pohl T."/>
            <person name="Merkel B.J."/>
            <person name="Hornburger P."/>
            <person name="Mueller R.-W."/>
            <person name="Bruemmer F."/>
            <person name="Labrenz M."/>
            <person name="Spormann A.M."/>
            <person name="Op Den Camp H."/>
            <person name="Overmann J."/>
            <person name="Amann R."/>
            <person name="Jetten M.S.M."/>
            <person name="Mascher T."/>
            <person name="Medema M.H."/>
            <person name="Devos D.P."/>
            <person name="Kaster A.-K."/>
            <person name="Ovreas L."/>
            <person name="Rohde M."/>
            <person name="Galperin M.Y."/>
            <person name="Jogler C."/>
        </authorList>
    </citation>
    <scope>NUCLEOTIDE SEQUENCE [LARGE SCALE GENOMIC DNA]</scope>
    <source>
        <strain evidence="2 3">Pla100</strain>
    </source>
</reference>
<evidence type="ECO:0000313" key="2">
    <source>
        <dbReference type="EMBL" id="TWT95665.1"/>
    </source>
</evidence>
<protein>
    <submittedName>
        <fullName evidence="2">Uncharacterized protein</fullName>
    </submittedName>
</protein>
<dbReference type="AlphaFoldDB" id="A0A5C6A8P6"/>
<gene>
    <name evidence="2" type="ORF">Pla100_33060</name>
</gene>
<evidence type="ECO:0000313" key="3">
    <source>
        <dbReference type="Proteomes" id="UP000316213"/>
    </source>
</evidence>
<keyword evidence="1" id="KW-0472">Membrane</keyword>
<feature type="transmembrane region" description="Helical" evidence="1">
    <location>
        <begin position="12"/>
        <end position="30"/>
    </location>
</feature>
<sequence length="59" mass="6772" precursor="true">MQTTKMVNDDSFRFISVSFYCISLVPSPAFQSGFPRFSENSSWAAIRPSLIHTQQDIQR</sequence>
<accession>A0A5C6A8P6</accession>
<keyword evidence="1" id="KW-0812">Transmembrane</keyword>
<proteinExistence type="predicted"/>